<dbReference type="PANTHER" id="PTHR46211:SF10">
    <property type="entry name" value="EXPORTED PROTEIN"/>
    <property type="match status" value="1"/>
</dbReference>
<protein>
    <submittedName>
        <fullName evidence="3">Glycerophosphoryl diester phosphodiesterase</fullName>
    </submittedName>
</protein>
<feature type="domain" description="GP-PDE" evidence="2">
    <location>
        <begin position="20"/>
        <end position="285"/>
    </location>
</feature>
<dbReference type="EMBL" id="BRLH01000003">
    <property type="protein sequence ID" value="GKX55582.1"/>
    <property type="molecule type" value="Genomic_DNA"/>
</dbReference>
<dbReference type="RefSeq" id="WP_027273556.1">
    <property type="nucleotide sequence ID" value="NZ_BRLH01000003.1"/>
</dbReference>
<organism evidence="3 4">
    <name type="scientific">Leminorella grimontii</name>
    <dbReference type="NCBI Taxonomy" id="82981"/>
    <lineage>
        <taxon>Bacteria</taxon>
        <taxon>Pseudomonadati</taxon>
        <taxon>Pseudomonadota</taxon>
        <taxon>Gammaproteobacteria</taxon>
        <taxon>Enterobacterales</taxon>
        <taxon>Budviciaceae</taxon>
        <taxon>Leminorella</taxon>
    </lineage>
</organism>
<keyword evidence="4" id="KW-1185">Reference proteome</keyword>
<dbReference type="PROSITE" id="PS51704">
    <property type="entry name" value="GP_PDE"/>
    <property type="match status" value="1"/>
</dbReference>
<keyword evidence="1" id="KW-0732">Signal</keyword>
<feature type="signal peptide" evidence="1">
    <location>
        <begin position="1"/>
        <end position="18"/>
    </location>
</feature>
<evidence type="ECO:0000259" key="2">
    <source>
        <dbReference type="PROSITE" id="PS51704"/>
    </source>
</evidence>
<dbReference type="GO" id="GO:0008081">
    <property type="term" value="F:phosphoric diester hydrolase activity"/>
    <property type="evidence" value="ECO:0007669"/>
    <property type="project" value="InterPro"/>
</dbReference>
<accession>A0AAV5N1G4</accession>
<sequence>MKTMAILVLLGSSFGAFAQPQIVAHRAGTDDAPENTLVAIEKSLSNGADAIWITLQLTKDNVPVLYRPSKLEALTDKQGPISDYTLSQLAAADAGWSFGKDSHPYRGKNITIPTLEAVLTRYPSTFFYLDIKSPDADPARFADALTAVLKKTGSFSRVRVYSTEEGYLNALPASVPRFESRDATRTILANVSLNHSCRIENSDKPRWYGLELNRKVEVVETFTLGEGRSQATLTWDKEAMACFRSQGEAHVILFGVNSPQDYQTAVELGADGVMVNSPEKFRTIVKK</sequence>
<dbReference type="SUPFAM" id="SSF51695">
    <property type="entry name" value="PLC-like phosphodiesterases"/>
    <property type="match status" value="1"/>
</dbReference>
<proteinExistence type="predicted"/>
<dbReference type="InterPro" id="IPR030395">
    <property type="entry name" value="GP_PDE_dom"/>
</dbReference>
<evidence type="ECO:0000256" key="1">
    <source>
        <dbReference type="SAM" id="SignalP"/>
    </source>
</evidence>
<reference evidence="3" key="1">
    <citation type="submission" date="2022-06" db="EMBL/GenBank/DDBJ databases">
        <title>Draft genome sequences of Leminorella grimontii str. JCM5902.</title>
        <authorList>
            <person name="Wakabayashi Y."/>
            <person name="Kojima K."/>
        </authorList>
    </citation>
    <scope>NUCLEOTIDE SEQUENCE</scope>
    <source>
        <strain evidence="3">JCM 5902</strain>
    </source>
</reference>
<feature type="chain" id="PRO_5043730672" evidence="1">
    <location>
        <begin position="19"/>
        <end position="287"/>
    </location>
</feature>
<evidence type="ECO:0000313" key="3">
    <source>
        <dbReference type="EMBL" id="GKX55582.1"/>
    </source>
</evidence>
<dbReference type="GO" id="GO:0006629">
    <property type="term" value="P:lipid metabolic process"/>
    <property type="evidence" value="ECO:0007669"/>
    <property type="project" value="InterPro"/>
</dbReference>
<gene>
    <name evidence="3" type="ORF">SOASR030_16940</name>
</gene>
<dbReference type="Proteomes" id="UP001058124">
    <property type="component" value="Unassembled WGS sequence"/>
</dbReference>
<comment type="caution">
    <text evidence="3">The sequence shown here is derived from an EMBL/GenBank/DDBJ whole genome shotgun (WGS) entry which is preliminary data.</text>
</comment>
<dbReference type="PANTHER" id="PTHR46211">
    <property type="entry name" value="GLYCEROPHOSPHORYL DIESTER PHOSPHODIESTERASE"/>
    <property type="match status" value="1"/>
</dbReference>
<dbReference type="Gene3D" id="3.20.20.190">
    <property type="entry name" value="Phosphatidylinositol (PI) phosphodiesterase"/>
    <property type="match status" value="1"/>
</dbReference>
<dbReference type="InterPro" id="IPR017946">
    <property type="entry name" value="PLC-like_Pdiesterase_TIM-brl"/>
</dbReference>
<dbReference type="AlphaFoldDB" id="A0AAV5N1G4"/>
<evidence type="ECO:0000313" key="4">
    <source>
        <dbReference type="Proteomes" id="UP001058124"/>
    </source>
</evidence>
<name>A0AAV5N1G4_9GAMM</name>
<dbReference type="Pfam" id="PF03009">
    <property type="entry name" value="GDPD"/>
    <property type="match status" value="1"/>
</dbReference>